<dbReference type="AlphaFoldDB" id="A0A657IWY2"/>
<keyword evidence="1" id="KW-1133">Transmembrane helix</keyword>
<feature type="transmembrane region" description="Helical" evidence="1">
    <location>
        <begin position="51"/>
        <end position="76"/>
    </location>
</feature>
<keyword evidence="1" id="KW-0472">Membrane</keyword>
<dbReference type="InterPro" id="IPR038665">
    <property type="entry name" value="Voltage-dep_anion_channel_sf"/>
</dbReference>
<proteinExistence type="predicted"/>
<evidence type="ECO:0008006" key="4">
    <source>
        <dbReference type="Google" id="ProtNLM"/>
    </source>
</evidence>
<evidence type="ECO:0000256" key="1">
    <source>
        <dbReference type="SAM" id="Phobius"/>
    </source>
</evidence>
<accession>A0A657IWY2</accession>
<gene>
    <name evidence="2" type="ORF">A5N15_04350</name>
</gene>
<keyword evidence="1" id="KW-0812">Transmembrane</keyword>
<organism evidence="2 3">
    <name type="scientific">Rothia kristinae</name>
    <dbReference type="NCBI Taxonomy" id="37923"/>
    <lineage>
        <taxon>Bacteria</taxon>
        <taxon>Bacillati</taxon>
        <taxon>Actinomycetota</taxon>
        <taxon>Actinomycetes</taxon>
        <taxon>Micrococcales</taxon>
        <taxon>Micrococcaceae</taxon>
        <taxon>Rothia</taxon>
    </lineage>
</organism>
<evidence type="ECO:0000313" key="2">
    <source>
        <dbReference type="EMBL" id="OAX62925.1"/>
    </source>
</evidence>
<protein>
    <recommendedName>
        <fullName evidence="4">C4-dicarboxylate transporter/malic acid transport protein</fullName>
    </recommendedName>
</protein>
<dbReference type="Gene3D" id="1.50.10.150">
    <property type="entry name" value="Voltage-dependent anion channel"/>
    <property type="match status" value="1"/>
</dbReference>
<evidence type="ECO:0000313" key="3">
    <source>
        <dbReference type="Proteomes" id="UP000092021"/>
    </source>
</evidence>
<dbReference type="EMBL" id="LWGZ01000363">
    <property type="protein sequence ID" value="OAX62925.1"/>
    <property type="molecule type" value="Genomic_DNA"/>
</dbReference>
<sequence>MLAIGAPLLVWAMIRTYSAWAHGAGFVPGWFATTFPVGTCALGSHLMGWDAVSIALTLLLAAHWLIVSCAAVIALLRRVRTAPAAG</sequence>
<comment type="caution">
    <text evidence="2">The sequence shown here is derived from an EMBL/GenBank/DDBJ whole genome shotgun (WGS) entry which is preliminary data.</text>
</comment>
<reference evidence="2 3" key="1">
    <citation type="submission" date="2016-04" db="EMBL/GenBank/DDBJ databases">
        <title>Identification of putative biosynthetic pathways for the production of bioactive secondary metabolites by the marine actinomycete Kocuria kristinae RUTW2-3.</title>
        <authorList>
            <person name="Waterworth S.C."/>
            <person name="Walmsley T.A."/>
            <person name="Matongo T."/>
            <person name="Davies-Coleman M.T."/>
            <person name="Dorrington R.A."/>
        </authorList>
    </citation>
    <scope>NUCLEOTIDE SEQUENCE [LARGE SCALE GENOMIC DNA]</scope>
    <source>
        <strain evidence="2 3">RUTW4-5</strain>
    </source>
</reference>
<dbReference type="Proteomes" id="UP000092021">
    <property type="component" value="Unassembled WGS sequence"/>
</dbReference>
<name>A0A657IWY2_9MICC</name>